<evidence type="ECO:0000313" key="3">
    <source>
        <dbReference type="Proteomes" id="UP000789706"/>
    </source>
</evidence>
<dbReference type="SMART" id="SM00213">
    <property type="entry name" value="UBQ"/>
    <property type="match status" value="1"/>
</dbReference>
<dbReference type="OrthoDB" id="428577at2759"/>
<reference evidence="2" key="1">
    <citation type="submission" date="2021-06" db="EMBL/GenBank/DDBJ databases">
        <authorList>
            <person name="Kallberg Y."/>
            <person name="Tangrot J."/>
            <person name="Rosling A."/>
        </authorList>
    </citation>
    <scope>NUCLEOTIDE SEQUENCE</scope>
    <source>
        <strain evidence="2">AZ414A</strain>
    </source>
</reference>
<dbReference type="Pfam" id="PF00240">
    <property type="entry name" value="ubiquitin"/>
    <property type="match status" value="1"/>
</dbReference>
<dbReference type="InterPro" id="IPR050158">
    <property type="entry name" value="Ubiquitin_ubiquitin-like"/>
</dbReference>
<dbReference type="PROSITE" id="PS50053">
    <property type="entry name" value="UBIQUITIN_2"/>
    <property type="match status" value="1"/>
</dbReference>
<dbReference type="Proteomes" id="UP000789706">
    <property type="component" value="Unassembled WGS sequence"/>
</dbReference>
<dbReference type="EMBL" id="CAJVPK010000419">
    <property type="protein sequence ID" value="CAG8507947.1"/>
    <property type="molecule type" value="Genomic_DNA"/>
</dbReference>
<keyword evidence="3" id="KW-1185">Reference proteome</keyword>
<dbReference type="InterPro" id="IPR000626">
    <property type="entry name" value="Ubiquitin-like_dom"/>
</dbReference>
<dbReference type="AlphaFoldDB" id="A0A9N9F3T6"/>
<dbReference type="PANTHER" id="PTHR10666">
    <property type="entry name" value="UBIQUITIN"/>
    <property type="match status" value="1"/>
</dbReference>
<dbReference type="SUPFAM" id="SSF54236">
    <property type="entry name" value="Ubiquitin-like"/>
    <property type="match status" value="1"/>
</dbReference>
<evidence type="ECO:0000313" key="2">
    <source>
        <dbReference type="EMBL" id="CAG8507947.1"/>
    </source>
</evidence>
<accession>A0A9N9F3T6</accession>
<protein>
    <submittedName>
        <fullName evidence="2">6614_t:CDS:1</fullName>
    </submittedName>
</protein>
<dbReference type="Gene3D" id="3.10.20.90">
    <property type="entry name" value="Phosphatidylinositol 3-kinase Catalytic Subunit, Chain A, domain 1"/>
    <property type="match status" value="1"/>
</dbReference>
<evidence type="ECO:0000259" key="1">
    <source>
        <dbReference type="PROSITE" id="PS50053"/>
    </source>
</evidence>
<dbReference type="InterPro" id="IPR029071">
    <property type="entry name" value="Ubiquitin-like_domsf"/>
</dbReference>
<proteinExistence type="predicted"/>
<gene>
    <name evidence="2" type="ORF">DEBURN_LOCUS5024</name>
</gene>
<comment type="caution">
    <text evidence="2">The sequence shown here is derived from an EMBL/GenBank/DDBJ whole genome shotgun (WGS) entry which is preliminary data.</text>
</comment>
<organism evidence="2 3">
    <name type="scientific">Diversispora eburnea</name>
    <dbReference type="NCBI Taxonomy" id="1213867"/>
    <lineage>
        <taxon>Eukaryota</taxon>
        <taxon>Fungi</taxon>
        <taxon>Fungi incertae sedis</taxon>
        <taxon>Mucoromycota</taxon>
        <taxon>Glomeromycotina</taxon>
        <taxon>Glomeromycetes</taxon>
        <taxon>Diversisporales</taxon>
        <taxon>Diversisporaceae</taxon>
        <taxon>Diversispora</taxon>
    </lineage>
</organism>
<name>A0A9N9F3T6_9GLOM</name>
<sequence length="227" mass="26538">MQIFIKDYAGRTLTLEVERSFTIELVKHLFIYQLYQLSKIPFDKDVAINENRLIFCGKSLEDGRTLSEYNIQKESTLHHVFRLRGGLSMGFFKFQDLSKPMKKLPWSKRSSGSHWKYATHGLNFEGYCKNEICEAHGQGRVRIRWGYRNFNFIKDEHNCKCPVCDGYVQPITCGFVNTRWKYKGTIKKLGSPSEDVSSDWKIADDDGYTTFEHEDTVSWNSLEIFVE</sequence>
<feature type="domain" description="Ubiquitin-like" evidence="1">
    <location>
        <begin position="1"/>
        <end position="86"/>
    </location>
</feature>